<name>A0A2T0JQ20_9ACTN</name>
<evidence type="ECO:0000313" key="2">
    <source>
        <dbReference type="EMBL" id="PRX09727.1"/>
    </source>
</evidence>
<evidence type="ECO:0000313" key="3">
    <source>
        <dbReference type="Proteomes" id="UP000239415"/>
    </source>
</evidence>
<comment type="caution">
    <text evidence="2">The sequence shown here is derived from an EMBL/GenBank/DDBJ whole genome shotgun (WGS) entry which is preliminary data.</text>
</comment>
<organism evidence="2 3">
    <name type="scientific">Actinoplanes italicus</name>
    <dbReference type="NCBI Taxonomy" id="113567"/>
    <lineage>
        <taxon>Bacteria</taxon>
        <taxon>Bacillati</taxon>
        <taxon>Actinomycetota</taxon>
        <taxon>Actinomycetes</taxon>
        <taxon>Micromonosporales</taxon>
        <taxon>Micromonosporaceae</taxon>
        <taxon>Actinoplanes</taxon>
    </lineage>
</organism>
<feature type="transmembrane region" description="Helical" evidence="1">
    <location>
        <begin position="45"/>
        <end position="65"/>
    </location>
</feature>
<dbReference type="RefSeq" id="WP_239166915.1">
    <property type="nucleotide sequence ID" value="NZ_BOMO01000168.1"/>
</dbReference>
<accession>A0A2T0JQ20</accession>
<keyword evidence="1" id="KW-1133">Transmembrane helix</keyword>
<keyword evidence="3" id="KW-1185">Reference proteome</keyword>
<reference evidence="2 3" key="1">
    <citation type="submission" date="2018-03" db="EMBL/GenBank/DDBJ databases">
        <title>Genomic Encyclopedia of Archaeal and Bacterial Type Strains, Phase II (KMG-II): from individual species to whole genera.</title>
        <authorList>
            <person name="Goeker M."/>
        </authorList>
    </citation>
    <scope>NUCLEOTIDE SEQUENCE [LARGE SCALE GENOMIC DNA]</scope>
    <source>
        <strain evidence="2 3">DSM 43146</strain>
    </source>
</reference>
<gene>
    <name evidence="2" type="ORF">CLV67_1353</name>
</gene>
<feature type="transmembrane region" description="Helical" evidence="1">
    <location>
        <begin position="20"/>
        <end position="39"/>
    </location>
</feature>
<proteinExistence type="predicted"/>
<protein>
    <recommendedName>
        <fullName evidence="4">MFS transporter</fullName>
    </recommendedName>
</protein>
<sequence>MITDSAPTHTRAKTQGTVDVCVALAGAGGGIASGMIMAATSYATLSIIGGLLALAVIPFVAASTMRTATV</sequence>
<evidence type="ECO:0000256" key="1">
    <source>
        <dbReference type="SAM" id="Phobius"/>
    </source>
</evidence>
<dbReference type="AlphaFoldDB" id="A0A2T0JQ20"/>
<evidence type="ECO:0008006" key="4">
    <source>
        <dbReference type="Google" id="ProtNLM"/>
    </source>
</evidence>
<dbReference type="EMBL" id="PVMZ01000035">
    <property type="protein sequence ID" value="PRX09727.1"/>
    <property type="molecule type" value="Genomic_DNA"/>
</dbReference>
<dbReference type="Proteomes" id="UP000239415">
    <property type="component" value="Unassembled WGS sequence"/>
</dbReference>
<keyword evidence="1" id="KW-0812">Transmembrane</keyword>
<keyword evidence="1" id="KW-0472">Membrane</keyword>
<dbReference type="SUPFAM" id="SSF103473">
    <property type="entry name" value="MFS general substrate transporter"/>
    <property type="match status" value="1"/>
</dbReference>
<dbReference type="InterPro" id="IPR036259">
    <property type="entry name" value="MFS_trans_sf"/>
</dbReference>